<evidence type="ECO:0000256" key="1">
    <source>
        <dbReference type="SAM" id="Phobius"/>
    </source>
</evidence>
<feature type="transmembrane region" description="Helical" evidence="1">
    <location>
        <begin position="134"/>
        <end position="155"/>
    </location>
</feature>
<dbReference type="OrthoDB" id="4273586at2"/>
<comment type="caution">
    <text evidence="2">The sequence shown here is derived from an EMBL/GenBank/DDBJ whole genome shotgun (WGS) entry which is preliminary data.</text>
</comment>
<dbReference type="EMBL" id="VCHX02000340">
    <property type="protein sequence ID" value="TPQ16141.1"/>
    <property type="molecule type" value="Genomic_DNA"/>
</dbReference>
<gene>
    <name evidence="2" type="ORF">FGD71_043400</name>
</gene>
<accession>A0A505DGU1</accession>
<keyword evidence="1" id="KW-0472">Membrane</keyword>
<feature type="transmembrane region" description="Helical" evidence="1">
    <location>
        <begin position="91"/>
        <end position="114"/>
    </location>
</feature>
<proteinExistence type="predicted"/>
<reference evidence="2 3" key="1">
    <citation type="submission" date="2019-06" db="EMBL/GenBank/DDBJ databases">
        <title>Streptomyces sporangiiformans sp. nov., a novel actinomycete isolated from soil in Mount Song.</title>
        <authorList>
            <person name="Han L."/>
        </authorList>
    </citation>
    <scope>NUCLEOTIDE SEQUENCE [LARGE SCALE GENOMIC DNA]</scope>
    <source>
        <strain evidence="2 3">NEAU-SSA 1</strain>
    </source>
</reference>
<dbReference type="AlphaFoldDB" id="A0A505DGU1"/>
<protein>
    <submittedName>
        <fullName evidence="2">DUF1453 domain-containing protein</fullName>
    </submittedName>
</protein>
<feature type="transmembrane region" description="Helical" evidence="1">
    <location>
        <begin position="55"/>
        <end position="79"/>
    </location>
</feature>
<sequence>MTWTDWAVSLGLIALVLRQIRGKKLTVASLLWPVALVAWAGFEYLGDFPAYTSDWIFALCLAAVGLALGLGCGAWTQVYHDGEKVVARATVPAAALWITGMSSRLAFGVIALNGGAEAIGRLSEKLNLHSENTWPTALILMALCEVLSRTVLLLLKYRTAQKQSWQPTDAKNPQTSVS</sequence>
<dbReference type="Proteomes" id="UP000317378">
    <property type="component" value="Unassembled WGS sequence"/>
</dbReference>
<keyword evidence="1" id="KW-1133">Transmembrane helix</keyword>
<evidence type="ECO:0000313" key="2">
    <source>
        <dbReference type="EMBL" id="TPQ16141.1"/>
    </source>
</evidence>
<keyword evidence="1" id="KW-0812">Transmembrane</keyword>
<keyword evidence="3" id="KW-1185">Reference proteome</keyword>
<name>A0A505DGU1_9ACTN</name>
<dbReference type="RefSeq" id="WP_119106105.1">
    <property type="nucleotide sequence ID" value="NZ_QXMJ01000340.1"/>
</dbReference>
<organism evidence="2 3">
    <name type="scientific">Streptomyces sporangiiformans</name>
    <dbReference type="NCBI Taxonomy" id="2315329"/>
    <lineage>
        <taxon>Bacteria</taxon>
        <taxon>Bacillati</taxon>
        <taxon>Actinomycetota</taxon>
        <taxon>Actinomycetes</taxon>
        <taxon>Kitasatosporales</taxon>
        <taxon>Streptomycetaceae</taxon>
        <taxon>Streptomyces</taxon>
    </lineage>
</organism>
<evidence type="ECO:0000313" key="3">
    <source>
        <dbReference type="Proteomes" id="UP000317378"/>
    </source>
</evidence>